<name>A0AAU9MWZ8_9ASTR</name>
<dbReference type="Proteomes" id="UP001157418">
    <property type="component" value="Unassembled WGS sequence"/>
</dbReference>
<sequence>MATINVQALAELGQSILDEGIVDPFVFNGMVKTEDHLGIRYLDVMLAEYCKKANKILTLAKTQLESQAPQYTFIDNMLEKLEAASPRVAAKKVNMSITPVRLCLTGDPEDLNV</sequence>
<dbReference type="AlphaFoldDB" id="A0AAU9MWZ8"/>
<proteinExistence type="predicted"/>
<keyword evidence="2" id="KW-1185">Reference proteome</keyword>
<organism evidence="1 2">
    <name type="scientific">Lactuca virosa</name>
    <dbReference type="NCBI Taxonomy" id="75947"/>
    <lineage>
        <taxon>Eukaryota</taxon>
        <taxon>Viridiplantae</taxon>
        <taxon>Streptophyta</taxon>
        <taxon>Embryophyta</taxon>
        <taxon>Tracheophyta</taxon>
        <taxon>Spermatophyta</taxon>
        <taxon>Magnoliopsida</taxon>
        <taxon>eudicotyledons</taxon>
        <taxon>Gunneridae</taxon>
        <taxon>Pentapetalae</taxon>
        <taxon>asterids</taxon>
        <taxon>campanulids</taxon>
        <taxon>Asterales</taxon>
        <taxon>Asteraceae</taxon>
        <taxon>Cichorioideae</taxon>
        <taxon>Cichorieae</taxon>
        <taxon>Lactucinae</taxon>
        <taxon>Lactuca</taxon>
    </lineage>
</organism>
<protein>
    <submittedName>
        <fullName evidence="1">Uncharacterized protein</fullName>
    </submittedName>
</protein>
<evidence type="ECO:0000313" key="2">
    <source>
        <dbReference type="Proteomes" id="UP001157418"/>
    </source>
</evidence>
<comment type="caution">
    <text evidence="1">The sequence shown here is derived from an EMBL/GenBank/DDBJ whole genome shotgun (WGS) entry which is preliminary data.</text>
</comment>
<reference evidence="1 2" key="1">
    <citation type="submission" date="2022-01" db="EMBL/GenBank/DDBJ databases">
        <authorList>
            <person name="Xiong W."/>
            <person name="Schranz E."/>
        </authorList>
    </citation>
    <scope>NUCLEOTIDE SEQUENCE [LARGE SCALE GENOMIC DNA]</scope>
</reference>
<accession>A0AAU9MWZ8</accession>
<evidence type="ECO:0000313" key="1">
    <source>
        <dbReference type="EMBL" id="CAH1425158.1"/>
    </source>
</evidence>
<dbReference type="EMBL" id="CAKMRJ010002223">
    <property type="protein sequence ID" value="CAH1425158.1"/>
    <property type="molecule type" value="Genomic_DNA"/>
</dbReference>
<gene>
    <name evidence="1" type="ORF">LVIROSA_LOCUS12314</name>
</gene>